<gene>
    <name evidence="1" type="ORF">OU415_29945</name>
</gene>
<proteinExistence type="predicted"/>
<organism evidence="1 2">
    <name type="scientific">Saccharopolyspora oryzae</name>
    <dbReference type="NCBI Taxonomy" id="2997343"/>
    <lineage>
        <taxon>Bacteria</taxon>
        <taxon>Bacillati</taxon>
        <taxon>Actinomycetota</taxon>
        <taxon>Actinomycetes</taxon>
        <taxon>Pseudonocardiales</taxon>
        <taxon>Pseudonocardiaceae</taxon>
        <taxon>Saccharopolyspora</taxon>
    </lineage>
</organism>
<accession>A0ABT4V6U0</accession>
<evidence type="ECO:0000313" key="2">
    <source>
        <dbReference type="Proteomes" id="UP001210380"/>
    </source>
</evidence>
<sequence length="55" mass="5351">MSIRFFTTCALALTASAVAGLLVGGYIAAGDRLPAPTPQVSHVVPAAGGASLPGQ</sequence>
<reference evidence="1 2" key="1">
    <citation type="submission" date="2022-11" db="EMBL/GenBank/DDBJ databases">
        <title>Draft genome sequence of Saccharopolyspora sp. WRP15-2 isolated from rhizosphere soils of wild rice in Thailand.</title>
        <authorList>
            <person name="Duangmal K."/>
            <person name="Kammanee S."/>
            <person name="Muangham S."/>
        </authorList>
    </citation>
    <scope>NUCLEOTIDE SEQUENCE [LARGE SCALE GENOMIC DNA]</scope>
    <source>
        <strain evidence="1 2">WRP15-2</strain>
    </source>
</reference>
<dbReference type="RefSeq" id="WP_270952740.1">
    <property type="nucleotide sequence ID" value="NZ_JAQGLA010000073.1"/>
</dbReference>
<dbReference type="EMBL" id="JAQGLA010000073">
    <property type="protein sequence ID" value="MDA3629685.1"/>
    <property type="molecule type" value="Genomic_DNA"/>
</dbReference>
<keyword evidence="2" id="KW-1185">Reference proteome</keyword>
<comment type="caution">
    <text evidence="1">The sequence shown here is derived from an EMBL/GenBank/DDBJ whole genome shotgun (WGS) entry which is preliminary data.</text>
</comment>
<evidence type="ECO:0000313" key="1">
    <source>
        <dbReference type="EMBL" id="MDA3629685.1"/>
    </source>
</evidence>
<protein>
    <submittedName>
        <fullName evidence="1">Uncharacterized protein</fullName>
    </submittedName>
</protein>
<dbReference type="Proteomes" id="UP001210380">
    <property type="component" value="Unassembled WGS sequence"/>
</dbReference>
<name>A0ABT4V6U0_9PSEU</name>